<evidence type="ECO:0000313" key="1">
    <source>
        <dbReference type="EMBL" id="EFO16505.1"/>
    </source>
</evidence>
<proteinExistence type="predicted"/>
<dbReference type="EMBL" id="JH712492">
    <property type="protein sequence ID" value="EFO16505.1"/>
    <property type="molecule type" value="Genomic_DNA"/>
</dbReference>
<dbReference type="AlphaFoldDB" id="A0A1S0TMH9"/>
<dbReference type="KEGG" id="loa:LOAG_12001"/>
<dbReference type="OrthoDB" id="5845579at2759"/>
<accession>A0A1S0TMH9</accession>
<gene>
    <name evidence="1" type="ORF">LOAG_12001</name>
</gene>
<reference evidence="1" key="1">
    <citation type="submission" date="2012-04" db="EMBL/GenBank/DDBJ databases">
        <title>The Genome Sequence of Loa loa.</title>
        <authorList>
            <consortium name="The Broad Institute Genome Sequencing Platform"/>
            <consortium name="Broad Institute Genome Sequencing Center for Infectious Disease"/>
            <person name="Nutman T.B."/>
            <person name="Fink D.L."/>
            <person name="Russ C."/>
            <person name="Young S."/>
            <person name="Zeng Q."/>
            <person name="Gargeya S."/>
            <person name="Alvarado L."/>
            <person name="Berlin A."/>
            <person name="Chapman S.B."/>
            <person name="Chen Z."/>
            <person name="Freedman E."/>
            <person name="Gellesch M."/>
            <person name="Goldberg J."/>
            <person name="Griggs A."/>
            <person name="Gujja S."/>
            <person name="Heilman E.R."/>
            <person name="Heiman D."/>
            <person name="Howarth C."/>
            <person name="Mehta T."/>
            <person name="Neiman D."/>
            <person name="Pearson M."/>
            <person name="Roberts A."/>
            <person name="Saif S."/>
            <person name="Shea T."/>
            <person name="Shenoy N."/>
            <person name="Sisk P."/>
            <person name="Stolte C."/>
            <person name="Sykes S."/>
            <person name="White J."/>
            <person name="Yandava C."/>
            <person name="Haas B."/>
            <person name="Henn M.R."/>
            <person name="Nusbaum C."/>
            <person name="Birren B."/>
        </authorList>
    </citation>
    <scope>NUCLEOTIDE SEQUENCE [LARGE SCALE GENOMIC DNA]</scope>
</reference>
<dbReference type="RefSeq" id="XP_003147563.1">
    <property type="nucleotide sequence ID" value="XM_003147515.1"/>
</dbReference>
<organism evidence="1">
    <name type="scientific">Loa loa</name>
    <name type="common">Eye worm</name>
    <name type="synonym">Filaria loa</name>
    <dbReference type="NCBI Taxonomy" id="7209"/>
    <lineage>
        <taxon>Eukaryota</taxon>
        <taxon>Metazoa</taxon>
        <taxon>Ecdysozoa</taxon>
        <taxon>Nematoda</taxon>
        <taxon>Chromadorea</taxon>
        <taxon>Rhabditida</taxon>
        <taxon>Spirurina</taxon>
        <taxon>Spiruromorpha</taxon>
        <taxon>Filarioidea</taxon>
        <taxon>Onchocercidae</taxon>
        <taxon>Loa</taxon>
    </lineage>
</organism>
<name>A0A1S0TMH9_LOALO</name>
<dbReference type="InParanoid" id="A0A1S0TMH9"/>
<sequence length="76" mass="8769">MNREGSEDDGATDKPSYLCYKAYIKTAGYVIFISYSMIGIKRLCDHINQWMMLNRCTTCQPYEEGITGVMIKLLKF</sequence>
<protein>
    <submittedName>
        <fullName evidence="1">Uncharacterized protein</fullName>
    </submittedName>
</protein>
<dbReference type="GeneID" id="9949462"/>
<dbReference type="OMA" id="YVIFISY"/>
<dbReference type="CTD" id="9949462"/>